<dbReference type="PANTHER" id="PTHR46825">
    <property type="entry name" value="D-ALANYL-D-ALANINE-CARBOXYPEPTIDASE/ENDOPEPTIDASE AMPH"/>
    <property type="match status" value="1"/>
</dbReference>
<dbReference type="InterPro" id="IPR001466">
    <property type="entry name" value="Beta-lactam-related"/>
</dbReference>
<dbReference type="EMBL" id="BMKM01000017">
    <property type="protein sequence ID" value="GGE35333.1"/>
    <property type="molecule type" value="Genomic_DNA"/>
</dbReference>
<evidence type="ECO:0000313" key="3">
    <source>
        <dbReference type="EMBL" id="GGE35333.1"/>
    </source>
</evidence>
<keyword evidence="4" id="KW-1185">Reference proteome</keyword>
<sequence>MMKNYAETQLTPNIMNMINNVFKGLAFLFLTSLLSIHSIAQEMPEKNLDELVQKTMTAFNVPGISLGIIKDGKVIHQKGYGLRSINSKQPVDNQTAFAIASNSKVFTAFALGMMMDEGKLTWDSKVTDFIPEFKMYDPYVTSEFTIRDLLTHRSGLGLGAGDLMFWPDSANFNTEEVIHNLRYLKPVSSFRTKFDYDNLLYIVAGEVLKRASGLSWEDFIEQKIMAPLNMTNSAASLSRMKSKDNVIDAHVPLDGKLITIARFLSETTNAAGGINSSIEDMSKWVTMLLNKGKYGRNLEKQLISENRLREIMTLQTVIPGSGPYNAHFRGYGLGLFLSDQNGYFVAEHTGGLGGMVTQVTMIPELKLGIIVLTNQQSGNAFTTITNQIKDFYFDIKNTDRLKELKEREQKFAGEADEVTDKVWAKIKSQKQKIDISPYLGKYKDQWFGEIEILERNGQLYFKSARSPQLQGKMYYYQGNTFVAAWNDRSMTADSYVMFNLDETGKANSIKMKAVSPATDFSYDFHDLDLKRK</sequence>
<protein>
    <submittedName>
        <fullName evidence="3">Serine hydrolase</fullName>
    </submittedName>
</protein>
<evidence type="ECO:0000259" key="1">
    <source>
        <dbReference type="Pfam" id="PF00144"/>
    </source>
</evidence>
<feature type="domain" description="Peptidase S12 Pab87-related C-terminal" evidence="2">
    <location>
        <begin position="427"/>
        <end position="531"/>
    </location>
</feature>
<dbReference type="AlphaFoldDB" id="A0A8H9G3D8"/>
<reference evidence="3" key="1">
    <citation type="journal article" date="2014" name="Int. J. Syst. Evol. Microbiol.">
        <title>Complete genome sequence of Corynebacterium casei LMG S-19264T (=DSM 44701T), isolated from a smear-ripened cheese.</title>
        <authorList>
            <consortium name="US DOE Joint Genome Institute (JGI-PGF)"/>
            <person name="Walter F."/>
            <person name="Albersmeier A."/>
            <person name="Kalinowski J."/>
            <person name="Ruckert C."/>
        </authorList>
    </citation>
    <scope>NUCLEOTIDE SEQUENCE</scope>
    <source>
        <strain evidence="3">CGMCC 1.15966</strain>
    </source>
</reference>
<keyword evidence="3" id="KW-0378">Hydrolase</keyword>
<dbReference type="Pfam" id="PF11954">
    <property type="entry name" value="DUF3471"/>
    <property type="match status" value="1"/>
</dbReference>
<reference evidence="3" key="2">
    <citation type="submission" date="2020-09" db="EMBL/GenBank/DDBJ databases">
        <authorList>
            <person name="Sun Q."/>
            <person name="Zhou Y."/>
        </authorList>
    </citation>
    <scope>NUCLEOTIDE SEQUENCE</scope>
    <source>
        <strain evidence="3">CGMCC 1.15966</strain>
    </source>
</reference>
<proteinExistence type="predicted"/>
<dbReference type="Gene3D" id="2.40.128.600">
    <property type="match status" value="1"/>
</dbReference>
<comment type="caution">
    <text evidence="3">The sequence shown here is derived from an EMBL/GenBank/DDBJ whole genome shotgun (WGS) entry which is preliminary data.</text>
</comment>
<organism evidence="3 4">
    <name type="scientific">Sphingobacterium cellulitidis</name>
    <dbReference type="NCBI Taxonomy" id="1768011"/>
    <lineage>
        <taxon>Bacteria</taxon>
        <taxon>Pseudomonadati</taxon>
        <taxon>Bacteroidota</taxon>
        <taxon>Sphingobacteriia</taxon>
        <taxon>Sphingobacteriales</taxon>
        <taxon>Sphingobacteriaceae</taxon>
        <taxon>Sphingobacterium</taxon>
    </lineage>
</organism>
<gene>
    <name evidence="3" type="ORF">GCM10011516_36120</name>
</gene>
<accession>A0A8H9G3D8</accession>
<dbReference type="GO" id="GO:0016787">
    <property type="term" value="F:hydrolase activity"/>
    <property type="evidence" value="ECO:0007669"/>
    <property type="project" value="UniProtKB-KW"/>
</dbReference>
<evidence type="ECO:0000259" key="2">
    <source>
        <dbReference type="Pfam" id="PF11954"/>
    </source>
</evidence>
<dbReference type="SUPFAM" id="SSF56601">
    <property type="entry name" value="beta-lactamase/transpeptidase-like"/>
    <property type="match status" value="1"/>
</dbReference>
<dbReference type="Gene3D" id="3.40.710.10">
    <property type="entry name" value="DD-peptidase/beta-lactamase superfamily"/>
    <property type="match status" value="1"/>
</dbReference>
<dbReference type="RefSeq" id="WP_229678367.1">
    <property type="nucleotide sequence ID" value="NZ_BMKM01000017.1"/>
</dbReference>
<dbReference type="InterPro" id="IPR012338">
    <property type="entry name" value="Beta-lactam/transpept-like"/>
</dbReference>
<dbReference type="Proteomes" id="UP000614460">
    <property type="component" value="Unassembled WGS sequence"/>
</dbReference>
<evidence type="ECO:0000313" key="4">
    <source>
        <dbReference type="Proteomes" id="UP000614460"/>
    </source>
</evidence>
<dbReference type="Pfam" id="PF00144">
    <property type="entry name" value="Beta-lactamase"/>
    <property type="match status" value="1"/>
</dbReference>
<name>A0A8H9G3D8_9SPHI</name>
<dbReference type="InterPro" id="IPR021860">
    <property type="entry name" value="Peptidase_S12_Pab87-rel_C"/>
</dbReference>
<dbReference type="InterPro" id="IPR050491">
    <property type="entry name" value="AmpC-like"/>
</dbReference>
<dbReference type="PANTHER" id="PTHR46825:SF15">
    <property type="entry name" value="BETA-LACTAMASE-RELATED DOMAIN-CONTAINING PROTEIN"/>
    <property type="match status" value="1"/>
</dbReference>
<feature type="domain" description="Beta-lactamase-related" evidence="1">
    <location>
        <begin position="48"/>
        <end position="382"/>
    </location>
</feature>